<name>A0A6J4GZ31_9ACTN</name>
<proteinExistence type="predicted"/>
<evidence type="ECO:0008006" key="2">
    <source>
        <dbReference type="Google" id="ProtNLM"/>
    </source>
</evidence>
<protein>
    <recommendedName>
        <fullName evidence="2">YjbR family protein</fullName>
    </recommendedName>
</protein>
<reference evidence="1" key="1">
    <citation type="submission" date="2020-02" db="EMBL/GenBank/DDBJ databases">
        <authorList>
            <person name="Meier V. D."/>
        </authorList>
    </citation>
    <scope>NUCLEOTIDE SEQUENCE</scope>
    <source>
        <strain evidence="1">AVDCRST_MAG52</strain>
    </source>
</reference>
<evidence type="ECO:0000313" key="1">
    <source>
        <dbReference type="EMBL" id="CAA9209969.1"/>
    </source>
</evidence>
<dbReference type="EMBL" id="CADCTN010000001">
    <property type="protein sequence ID" value="CAA9209969.1"/>
    <property type="molecule type" value="Genomic_DNA"/>
</dbReference>
<gene>
    <name evidence="1" type="ORF">AVDCRST_MAG52-1137</name>
</gene>
<sequence>MPTWDDVARICLGLPATTEGSTRGWRQWLVRTKGFVWERPLGKKDTAELGEAAPTGPVVAAYVPDEGAKLALIAAEPDVYFTTSHFDGYPIVLCRLDELDERALVELATEAWACRAPRSLLAEHPPPV</sequence>
<organism evidence="1">
    <name type="scientific">uncultured Blastococcus sp</name>
    <dbReference type="NCBI Taxonomy" id="217144"/>
    <lineage>
        <taxon>Bacteria</taxon>
        <taxon>Bacillati</taxon>
        <taxon>Actinomycetota</taxon>
        <taxon>Actinomycetes</taxon>
        <taxon>Geodermatophilales</taxon>
        <taxon>Geodermatophilaceae</taxon>
        <taxon>Blastococcus</taxon>
        <taxon>environmental samples</taxon>
    </lineage>
</organism>
<accession>A0A6J4GZ31</accession>
<dbReference type="AlphaFoldDB" id="A0A6J4GZ31"/>